<protein>
    <submittedName>
        <fullName evidence="4">Uncharacterized protein</fullName>
    </submittedName>
</protein>
<gene>
    <name evidence="4" type="ORF">CCMP2556_LOCUS40571</name>
</gene>
<feature type="region of interest" description="Disordered" evidence="2">
    <location>
        <begin position="315"/>
        <end position="348"/>
    </location>
</feature>
<feature type="chain" id="PRO_5047399467" evidence="3">
    <location>
        <begin position="26"/>
        <end position="372"/>
    </location>
</feature>
<feature type="coiled-coil region" evidence="1">
    <location>
        <begin position="237"/>
        <end position="272"/>
    </location>
</feature>
<evidence type="ECO:0000313" key="5">
    <source>
        <dbReference type="Proteomes" id="UP001642484"/>
    </source>
</evidence>
<evidence type="ECO:0000256" key="2">
    <source>
        <dbReference type="SAM" id="MobiDB-lite"/>
    </source>
</evidence>
<keyword evidence="3" id="KW-0732">Signal</keyword>
<dbReference type="EMBL" id="CAXAMN010024017">
    <property type="protein sequence ID" value="CAK9083168.1"/>
    <property type="molecule type" value="Genomic_DNA"/>
</dbReference>
<sequence>MKSSEAVRWLLCVVVLSCFCSSGVSLSCRSSEAMGINRCDLCECVIWAYSEATECGCYDHICESCVEDVRQKTKCEYCEDGQSCRRCEMVVKDGAWLACPASDCPIPERLQDNCCESCWDGFLDDFGAVTGLVKVTSATTGDFIKQVNVFDNDRISKVRQEMAEHLSLPAASILSISDKVSSIAGKKPPAKPAAPTNVTQAQKVMIIDWLPGQQVLNRQTGDHGYRTLSCGHFSCVLACAEDRCQECEKHAAEAARKQLDKKRAKQARVEANHVLSDLEVLRSIKVRSKTVKDFISGLAAKAKANAPNVRLARTQTSFESTRPAKKQRNAGSVARTAKAAGSPQATSLQAVDAGFKKLCKQEITPDSGESCK</sequence>
<evidence type="ECO:0000256" key="3">
    <source>
        <dbReference type="SAM" id="SignalP"/>
    </source>
</evidence>
<evidence type="ECO:0000256" key="1">
    <source>
        <dbReference type="SAM" id="Coils"/>
    </source>
</evidence>
<comment type="caution">
    <text evidence="4">The sequence shown here is derived from an EMBL/GenBank/DDBJ whole genome shotgun (WGS) entry which is preliminary data.</text>
</comment>
<keyword evidence="1" id="KW-0175">Coiled coil</keyword>
<reference evidence="4 5" key="1">
    <citation type="submission" date="2024-02" db="EMBL/GenBank/DDBJ databases">
        <authorList>
            <person name="Chen Y."/>
            <person name="Shah S."/>
            <person name="Dougan E. K."/>
            <person name="Thang M."/>
            <person name="Chan C."/>
        </authorList>
    </citation>
    <scope>NUCLEOTIDE SEQUENCE [LARGE SCALE GENOMIC DNA]</scope>
</reference>
<accession>A0ABP0Q6K9</accession>
<dbReference type="PROSITE" id="PS51257">
    <property type="entry name" value="PROKAR_LIPOPROTEIN"/>
    <property type="match status" value="1"/>
</dbReference>
<evidence type="ECO:0000313" key="4">
    <source>
        <dbReference type="EMBL" id="CAK9083168.1"/>
    </source>
</evidence>
<dbReference type="Proteomes" id="UP001642484">
    <property type="component" value="Unassembled WGS sequence"/>
</dbReference>
<keyword evidence="5" id="KW-1185">Reference proteome</keyword>
<feature type="signal peptide" evidence="3">
    <location>
        <begin position="1"/>
        <end position="25"/>
    </location>
</feature>
<organism evidence="4 5">
    <name type="scientific">Durusdinium trenchii</name>
    <dbReference type="NCBI Taxonomy" id="1381693"/>
    <lineage>
        <taxon>Eukaryota</taxon>
        <taxon>Sar</taxon>
        <taxon>Alveolata</taxon>
        <taxon>Dinophyceae</taxon>
        <taxon>Suessiales</taxon>
        <taxon>Symbiodiniaceae</taxon>
        <taxon>Durusdinium</taxon>
    </lineage>
</organism>
<proteinExistence type="predicted"/>
<name>A0ABP0Q6K9_9DINO</name>